<evidence type="ECO:0000256" key="6">
    <source>
        <dbReference type="ARBA" id="ARBA00022777"/>
    </source>
</evidence>
<dbReference type="SUPFAM" id="SSF56112">
    <property type="entry name" value="Protein kinase-like (PK-like)"/>
    <property type="match status" value="1"/>
</dbReference>
<dbReference type="FunFam" id="3.30.200.20:FF:000144">
    <property type="entry name" value="Cyclin-dependent kinase 5"/>
    <property type="match status" value="1"/>
</dbReference>
<dbReference type="PANTHER" id="PTHR24056">
    <property type="entry name" value="CELL DIVISION PROTEIN KINASE"/>
    <property type="match status" value="1"/>
</dbReference>
<dbReference type="InterPro" id="IPR050108">
    <property type="entry name" value="CDK"/>
</dbReference>
<evidence type="ECO:0000256" key="10">
    <source>
        <dbReference type="RuleBase" id="RU000304"/>
    </source>
</evidence>
<evidence type="ECO:0000256" key="4">
    <source>
        <dbReference type="ARBA" id="ARBA00022679"/>
    </source>
</evidence>
<gene>
    <name evidence="12" type="ORF">BS47DRAFT_1471002</name>
</gene>
<comment type="caution">
    <text evidence="12">The sequence shown here is derived from an EMBL/GenBank/DDBJ whole genome shotgun (WGS) entry which is preliminary data.</text>
</comment>
<comment type="similarity">
    <text evidence="1">Belongs to the protein kinase superfamily. CMGC Ser/Thr protein kinase family. CDC2/CDKX subfamily.</text>
</comment>
<dbReference type="GO" id="GO:0005737">
    <property type="term" value="C:cytoplasm"/>
    <property type="evidence" value="ECO:0007669"/>
    <property type="project" value="TreeGrafter"/>
</dbReference>
<evidence type="ECO:0000256" key="5">
    <source>
        <dbReference type="ARBA" id="ARBA00022741"/>
    </source>
</evidence>
<feature type="domain" description="Protein kinase" evidence="11">
    <location>
        <begin position="23"/>
        <end position="311"/>
    </location>
</feature>
<dbReference type="GO" id="GO:0051301">
    <property type="term" value="P:cell division"/>
    <property type="evidence" value="ECO:0007669"/>
    <property type="project" value="UniProtKB-KW"/>
</dbReference>
<keyword evidence="6" id="KW-0418">Kinase</keyword>
<organism evidence="12 13">
    <name type="scientific">Hydnum rufescens UP504</name>
    <dbReference type="NCBI Taxonomy" id="1448309"/>
    <lineage>
        <taxon>Eukaryota</taxon>
        <taxon>Fungi</taxon>
        <taxon>Dikarya</taxon>
        <taxon>Basidiomycota</taxon>
        <taxon>Agaricomycotina</taxon>
        <taxon>Agaricomycetes</taxon>
        <taxon>Cantharellales</taxon>
        <taxon>Hydnaceae</taxon>
        <taxon>Hydnum</taxon>
    </lineage>
</organism>
<dbReference type="GO" id="GO:0005524">
    <property type="term" value="F:ATP binding"/>
    <property type="evidence" value="ECO:0007669"/>
    <property type="project" value="UniProtKB-UniRule"/>
</dbReference>
<dbReference type="FunFam" id="1.10.510.10:FF:000611">
    <property type="entry name" value="CMGC family protein kinase"/>
    <property type="match status" value="1"/>
</dbReference>
<keyword evidence="8" id="KW-0131">Cell cycle</keyword>
<evidence type="ECO:0000256" key="3">
    <source>
        <dbReference type="ARBA" id="ARBA00022618"/>
    </source>
</evidence>
<dbReference type="InterPro" id="IPR000719">
    <property type="entry name" value="Prot_kinase_dom"/>
</dbReference>
<dbReference type="PROSITE" id="PS00107">
    <property type="entry name" value="PROTEIN_KINASE_ATP"/>
    <property type="match status" value="1"/>
</dbReference>
<feature type="binding site" evidence="9">
    <location>
        <position position="52"/>
    </location>
    <ligand>
        <name>ATP</name>
        <dbReference type="ChEBI" id="CHEBI:30616"/>
    </ligand>
</feature>
<dbReference type="Gene3D" id="3.30.200.20">
    <property type="entry name" value="Phosphorylase Kinase, domain 1"/>
    <property type="match status" value="1"/>
</dbReference>
<evidence type="ECO:0000313" key="12">
    <source>
        <dbReference type="EMBL" id="KAF9511166.1"/>
    </source>
</evidence>
<dbReference type="InterPro" id="IPR008271">
    <property type="entry name" value="Ser/Thr_kinase_AS"/>
</dbReference>
<keyword evidence="13" id="KW-1185">Reference proteome</keyword>
<dbReference type="PROSITE" id="PS50011">
    <property type="entry name" value="PROTEIN_KINASE_DOM"/>
    <property type="match status" value="1"/>
</dbReference>
<reference evidence="12" key="1">
    <citation type="journal article" date="2020" name="Nat. Commun.">
        <title>Large-scale genome sequencing of mycorrhizal fungi provides insights into the early evolution of symbiotic traits.</title>
        <authorList>
            <person name="Miyauchi S."/>
            <person name="Kiss E."/>
            <person name="Kuo A."/>
            <person name="Drula E."/>
            <person name="Kohler A."/>
            <person name="Sanchez-Garcia M."/>
            <person name="Morin E."/>
            <person name="Andreopoulos B."/>
            <person name="Barry K.W."/>
            <person name="Bonito G."/>
            <person name="Buee M."/>
            <person name="Carver A."/>
            <person name="Chen C."/>
            <person name="Cichocki N."/>
            <person name="Clum A."/>
            <person name="Culley D."/>
            <person name="Crous P.W."/>
            <person name="Fauchery L."/>
            <person name="Girlanda M."/>
            <person name="Hayes R.D."/>
            <person name="Keri Z."/>
            <person name="LaButti K."/>
            <person name="Lipzen A."/>
            <person name="Lombard V."/>
            <person name="Magnuson J."/>
            <person name="Maillard F."/>
            <person name="Murat C."/>
            <person name="Nolan M."/>
            <person name="Ohm R.A."/>
            <person name="Pangilinan J."/>
            <person name="Pereira M.F."/>
            <person name="Perotto S."/>
            <person name="Peter M."/>
            <person name="Pfister S."/>
            <person name="Riley R."/>
            <person name="Sitrit Y."/>
            <person name="Stielow J.B."/>
            <person name="Szollosi G."/>
            <person name="Zifcakova L."/>
            <person name="Stursova M."/>
            <person name="Spatafora J.W."/>
            <person name="Tedersoo L."/>
            <person name="Vaario L.M."/>
            <person name="Yamada A."/>
            <person name="Yan M."/>
            <person name="Wang P."/>
            <person name="Xu J."/>
            <person name="Bruns T."/>
            <person name="Baldrian P."/>
            <person name="Vilgalys R."/>
            <person name="Dunand C."/>
            <person name="Henrissat B."/>
            <person name="Grigoriev I.V."/>
            <person name="Hibbett D."/>
            <person name="Nagy L.G."/>
            <person name="Martin F.M."/>
        </authorList>
    </citation>
    <scope>NUCLEOTIDE SEQUENCE</scope>
    <source>
        <strain evidence="12">UP504</strain>
    </source>
</reference>
<evidence type="ECO:0000256" key="1">
    <source>
        <dbReference type="ARBA" id="ARBA00006485"/>
    </source>
</evidence>
<dbReference type="InterPro" id="IPR017441">
    <property type="entry name" value="Protein_kinase_ATP_BS"/>
</dbReference>
<name>A0A9P6ASM6_9AGAM</name>
<dbReference type="Gene3D" id="1.10.510.10">
    <property type="entry name" value="Transferase(Phosphotransferase) domain 1"/>
    <property type="match status" value="1"/>
</dbReference>
<evidence type="ECO:0000256" key="9">
    <source>
        <dbReference type="PROSITE-ProRule" id="PRU10141"/>
    </source>
</evidence>
<keyword evidence="5 9" id="KW-0547">Nucleotide-binding</keyword>
<dbReference type="PROSITE" id="PS00108">
    <property type="entry name" value="PROTEIN_KINASE_ST"/>
    <property type="match status" value="1"/>
</dbReference>
<dbReference type="AlphaFoldDB" id="A0A9P6ASM6"/>
<evidence type="ECO:0000256" key="7">
    <source>
        <dbReference type="ARBA" id="ARBA00022840"/>
    </source>
</evidence>
<dbReference type="PANTHER" id="PTHR24056:SF46">
    <property type="entry name" value="CYCLIN-DEPENDENT KINASE 5"/>
    <property type="match status" value="1"/>
</dbReference>
<dbReference type="GO" id="GO:0005634">
    <property type="term" value="C:nucleus"/>
    <property type="evidence" value="ECO:0007669"/>
    <property type="project" value="TreeGrafter"/>
</dbReference>
<proteinExistence type="inferred from homology"/>
<evidence type="ECO:0000259" key="11">
    <source>
        <dbReference type="PROSITE" id="PS50011"/>
    </source>
</evidence>
<evidence type="ECO:0000256" key="2">
    <source>
        <dbReference type="ARBA" id="ARBA00022527"/>
    </source>
</evidence>
<dbReference type="OrthoDB" id="1732493at2759"/>
<dbReference type="Pfam" id="PF00069">
    <property type="entry name" value="Pkinase"/>
    <property type="match status" value="1"/>
</dbReference>
<dbReference type="GO" id="GO:0004693">
    <property type="term" value="F:cyclin-dependent protein serine/threonine kinase activity"/>
    <property type="evidence" value="ECO:0007669"/>
    <property type="project" value="TreeGrafter"/>
</dbReference>
<dbReference type="Proteomes" id="UP000886523">
    <property type="component" value="Unassembled WGS sequence"/>
</dbReference>
<accession>A0A9P6ASM6</accession>
<keyword evidence="4" id="KW-0808">Transferase</keyword>
<dbReference type="SMART" id="SM00220">
    <property type="entry name" value="S_TKc"/>
    <property type="match status" value="1"/>
</dbReference>
<keyword evidence="3" id="KW-0132">Cell division</keyword>
<sequence length="380" mass="42380">MCERHGCGLHNLLNVCAFHYPLDELLGKLGEGTYATVFKGRNPVTGEYVALKEINIEREEGTPSTAIREISLMKALKHPNIVQLHDVLHTDNKLTLVFELCEQDLKRYMDSFRGPDGRGHMDGETVMDLMYQLLRGVAHCHSNRVLHRDLKPQNLLLTKYGELKLADFGLARAYGVPVNSYSSEVVTLWYRPPDVLMGSRSYGPPIDMWSCGCIFAEMLSGIALFRGKTNDDQLTAIMRIMGTPDSRTLRSIAFQSPEIVQTLKFQKFGKIPLRKVLPMACDPALDLLESLLKYDPNLRISAADAMKHPYFTAAVLTPHDGYYQRGGKASESSGANRNDDRMDYDGAASYFNMTPTGLAPRDVPAPALCTAPPPPASWKR</sequence>
<evidence type="ECO:0000313" key="13">
    <source>
        <dbReference type="Proteomes" id="UP000886523"/>
    </source>
</evidence>
<dbReference type="EMBL" id="MU129004">
    <property type="protein sequence ID" value="KAF9511166.1"/>
    <property type="molecule type" value="Genomic_DNA"/>
</dbReference>
<keyword evidence="2 10" id="KW-0723">Serine/threonine-protein kinase</keyword>
<keyword evidence="7 9" id="KW-0067">ATP-binding</keyword>
<dbReference type="InterPro" id="IPR011009">
    <property type="entry name" value="Kinase-like_dom_sf"/>
</dbReference>
<evidence type="ECO:0000256" key="8">
    <source>
        <dbReference type="ARBA" id="ARBA00023306"/>
    </source>
</evidence>
<protein>
    <recommendedName>
        <fullName evidence="11">Protein kinase domain-containing protein</fullName>
    </recommendedName>
</protein>